<keyword evidence="5" id="KW-1185">Reference proteome</keyword>
<proteinExistence type="inferred from homology"/>
<evidence type="ECO:0000259" key="2">
    <source>
        <dbReference type="Pfam" id="PF01370"/>
    </source>
</evidence>
<dbReference type="InterPro" id="IPR036291">
    <property type="entry name" value="NAD(P)-bd_dom_sf"/>
</dbReference>
<dbReference type="CDD" id="cd05242">
    <property type="entry name" value="SDR_a8"/>
    <property type="match status" value="1"/>
</dbReference>
<evidence type="ECO:0000313" key="4">
    <source>
        <dbReference type="EMBL" id="TAA75123.1"/>
    </source>
</evidence>
<accession>A0A521G277</accession>
<reference evidence="4" key="1">
    <citation type="submission" date="2017-07" db="EMBL/GenBank/DDBJ databases">
        <title>The cable genome - Insights into the physiology and evolution of filamentous bacteria capable of sulfide oxidation via long distance electron transfer.</title>
        <authorList>
            <person name="Thorup C."/>
            <person name="Bjerg J.T."/>
            <person name="Schreiber L."/>
            <person name="Nielsen L.P."/>
            <person name="Kjeldsen K.U."/>
            <person name="Boesen T."/>
            <person name="Boggild A."/>
            <person name="Meysman F."/>
            <person name="Geelhoed J."/>
            <person name="Schramm A."/>
        </authorList>
    </citation>
    <scope>NUCLEOTIDE SEQUENCE [LARGE SCALE GENOMIC DNA]</scope>
    <source>
        <strain evidence="4">GS</strain>
    </source>
</reference>
<feature type="domain" description="NAD-dependent epimerase/dehydratase" evidence="2">
    <location>
        <begin position="3"/>
        <end position="211"/>
    </location>
</feature>
<dbReference type="PANTHER" id="PTHR11092">
    <property type="entry name" value="SUGAR NUCLEOTIDE EPIMERASE RELATED"/>
    <property type="match status" value="1"/>
</dbReference>
<evidence type="ECO:0000313" key="5">
    <source>
        <dbReference type="Proteomes" id="UP000316238"/>
    </source>
</evidence>
<name>A0A521G277_9BACT</name>
<organism evidence="4 5">
    <name type="scientific">Candidatus Electronema aureum</name>
    <dbReference type="NCBI Taxonomy" id="2005002"/>
    <lineage>
        <taxon>Bacteria</taxon>
        <taxon>Pseudomonadati</taxon>
        <taxon>Thermodesulfobacteriota</taxon>
        <taxon>Desulfobulbia</taxon>
        <taxon>Desulfobulbales</taxon>
        <taxon>Desulfobulbaceae</taxon>
        <taxon>Candidatus Electronema</taxon>
    </lineage>
</organism>
<feature type="domain" description="DUF1731" evidence="3">
    <location>
        <begin position="246"/>
        <end position="293"/>
    </location>
</feature>
<dbReference type="InterPro" id="IPR013549">
    <property type="entry name" value="DUF1731"/>
</dbReference>
<dbReference type="EMBL" id="NQJD01000011">
    <property type="protein sequence ID" value="TAA75123.1"/>
    <property type="molecule type" value="Genomic_DNA"/>
</dbReference>
<evidence type="ECO:0000259" key="3">
    <source>
        <dbReference type="Pfam" id="PF08338"/>
    </source>
</evidence>
<dbReference type="AlphaFoldDB" id="A0A521G277"/>
<dbReference type="SUPFAM" id="SSF51735">
    <property type="entry name" value="NAD(P)-binding Rossmann-fold domains"/>
    <property type="match status" value="1"/>
</dbReference>
<dbReference type="Gene3D" id="3.40.50.720">
    <property type="entry name" value="NAD(P)-binding Rossmann-like Domain"/>
    <property type="match status" value="1"/>
</dbReference>
<gene>
    <name evidence="4" type="ORF">CDV28_11149</name>
</gene>
<dbReference type="Pfam" id="PF01370">
    <property type="entry name" value="Epimerase"/>
    <property type="match status" value="1"/>
</dbReference>
<dbReference type="InterPro" id="IPR001509">
    <property type="entry name" value="Epimerase_deHydtase"/>
</dbReference>
<evidence type="ECO:0000256" key="1">
    <source>
        <dbReference type="ARBA" id="ARBA00009353"/>
    </source>
</evidence>
<dbReference type="NCBIfam" id="TIGR01777">
    <property type="entry name" value="yfcH"/>
    <property type="match status" value="1"/>
</dbReference>
<comment type="caution">
    <text evidence="4">The sequence shown here is derived from an EMBL/GenBank/DDBJ whole genome shotgun (WGS) entry which is preliminary data.</text>
</comment>
<evidence type="ECO:0008006" key="6">
    <source>
        <dbReference type="Google" id="ProtNLM"/>
    </source>
</evidence>
<sequence length="297" mass="32349">MNILISGASGLVGRALMQSLSSQGHQVLALRRDTTHTAPFWDIDRQIIELGPSKQVDAVINLAGENIADNRWTVARKERIRQSRVDGTRLLAQFFAQTDYKPNVIISASAVGIYGDRGDEELTEASSIGTGFLAQVAQEWEAAAQPARAAGIRVVSLRFGIVLSTEGGALAKMLPPFKLGLGGVMGSGKQWMSWISRDEIPHIITHILQHEELHGPVNAVFPCPATNQEFTKALSKVLCRPALLPAPRFLLELLLGEMGRELLFASTKVTPSRLLASGYVFREPDLATALDHLLRKA</sequence>
<dbReference type="InterPro" id="IPR010099">
    <property type="entry name" value="SDR39U1"/>
</dbReference>
<comment type="similarity">
    <text evidence="1">Belongs to the NAD(P)-dependent epimerase/dehydratase family. SDR39U1 subfamily.</text>
</comment>
<dbReference type="PANTHER" id="PTHR11092:SF0">
    <property type="entry name" value="EPIMERASE FAMILY PROTEIN SDR39U1"/>
    <property type="match status" value="1"/>
</dbReference>
<dbReference type="Pfam" id="PF08338">
    <property type="entry name" value="DUF1731"/>
    <property type="match status" value="1"/>
</dbReference>
<protein>
    <recommendedName>
        <fullName evidence="6">TIGR01777 family protein</fullName>
    </recommendedName>
</protein>
<dbReference type="Proteomes" id="UP000316238">
    <property type="component" value="Unassembled WGS sequence"/>
</dbReference>